<dbReference type="PANTHER" id="PTHR30537">
    <property type="entry name" value="HTH-TYPE TRANSCRIPTIONAL REGULATOR"/>
    <property type="match status" value="1"/>
</dbReference>
<dbReference type="Proteomes" id="UP001589858">
    <property type="component" value="Unassembled WGS sequence"/>
</dbReference>
<dbReference type="PANTHER" id="PTHR30537:SF1">
    <property type="entry name" value="HTH-TYPE TRANSCRIPTIONAL REGULATOR PGRR"/>
    <property type="match status" value="1"/>
</dbReference>
<evidence type="ECO:0000256" key="1">
    <source>
        <dbReference type="ARBA" id="ARBA00009437"/>
    </source>
</evidence>
<evidence type="ECO:0000256" key="4">
    <source>
        <dbReference type="ARBA" id="ARBA00023163"/>
    </source>
</evidence>
<dbReference type="RefSeq" id="WP_142633001.1">
    <property type="nucleotide sequence ID" value="NZ_JAPCWC010000002.1"/>
</dbReference>
<evidence type="ECO:0000313" key="7">
    <source>
        <dbReference type="Proteomes" id="UP001589858"/>
    </source>
</evidence>
<dbReference type="CDD" id="cd08474">
    <property type="entry name" value="PBP2_CrgA_like_5"/>
    <property type="match status" value="1"/>
</dbReference>
<protein>
    <submittedName>
        <fullName evidence="6">LysR family transcriptional regulator</fullName>
    </submittedName>
</protein>
<organism evidence="6 7">
    <name type="scientific">Novosphingobium clariflavum</name>
    <dbReference type="NCBI Taxonomy" id="2029884"/>
    <lineage>
        <taxon>Bacteria</taxon>
        <taxon>Pseudomonadati</taxon>
        <taxon>Pseudomonadota</taxon>
        <taxon>Alphaproteobacteria</taxon>
        <taxon>Sphingomonadales</taxon>
        <taxon>Sphingomonadaceae</taxon>
        <taxon>Novosphingobium</taxon>
    </lineage>
</organism>
<dbReference type="InterPro" id="IPR036390">
    <property type="entry name" value="WH_DNA-bd_sf"/>
</dbReference>
<dbReference type="InterPro" id="IPR000847">
    <property type="entry name" value="LysR_HTH_N"/>
</dbReference>
<gene>
    <name evidence="6" type="ORF">ACFFF8_16540</name>
</gene>
<keyword evidence="7" id="KW-1185">Reference proteome</keyword>
<dbReference type="Pfam" id="PF00126">
    <property type="entry name" value="HTH_1"/>
    <property type="match status" value="1"/>
</dbReference>
<dbReference type="InterPro" id="IPR005119">
    <property type="entry name" value="LysR_subst-bd"/>
</dbReference>
<keyword evidence="2" id="KW-0805">Transcription regulation</keyword>
<dbReference type="SUPFAM" id="SSF53850">
    <property type="entry name" value="Periplasmic binding protein-like II"/>
    <property type="match status" value="1"/>
</dbReference>
<dbReference type="PROSITE" id="PS50931">
    <property type="entry name" value="HTH_LYSR"/>
    <property type="match status" value="1"/>
</dbReference>
<evidence type="ECO:0000313" key="6">
    <source>
        <dbReference type="EMBL" id="MFC0686199.1"/>
    </source>
</evidence>
<name>A0ABV6SBJ1_9SPHN</name>
<comment type="similarity">
    <text evidence="1">Belongs to the LysR transcriptional regulatory family.</text>
</comment>
<dbReference type="SUPFAM" id="SSF46785">
    <property type="entry name" value="Winged helix' DNA-binding domain"/>
    <property type="match status" value="1"/>
</dbReference>
<dbReference type="EMBL" id="JBHLTM010000061">
    <property type="protein sequence ID" value="MFC0686199.1"/>
    <property type="molecule type" value="Genomic_DNA"/>
</dbReference>
<keyword evidence="3" id="KW-0238">DNA-binding</keyword>
<feature type="domain" description="HTH lysR-type" evidence="5">
    <location>
        <begin position="8"/>
        <end position="61"/>
    </location>
</feature>
<proteinExistence type="inferred from homology"/>
<dbReference type="Gene3D" id="1.10.10.10">
    <property type="entry name" value="Winged helix-like DNA-binding domain superfamily/Winged helix DNA-binding domain"/>
    <property type="match status" value="1"/>
</dbReference>
<comment type="caution">
    <text evidence="6">The sequence shown here is derived from an EMBL/GenBank/DDBJ whole genome shotgun (WGS) entry which is preliminary data.</text>
</comment>
<evidence type="ECO:0000259" key="5">
    <source>
        <dbReference type="PROSITE" id="PS50931"/>
    </source>
</evidence>
<dbReference type="InterPro" id="IPR036388">
    <property type="entry name" value="WH-like_DNA-bd_sf"/>
</dbReference>
<dbReference type="Gene3D" id="3.40.190.290">
    <property type="match status" value="1"/>
</dbReference>
<keyword evidence="4" id="KW-0804">Transcription</keyword>
<dbReference type="PRINTS" id="PR00039">
    <property type="entry name" value="HTHLYSR"/>
</dbReference>
<dbReference type="Pfam" id="PF03466">
    <property type="entry name" value="LysR_substrate"/>
    <property type="match status" value="1"/>
</dbReference>
<evidence type="ECO:0000256" key="3">
    <source>
        <dbReference type="ARBA" id="ARBA00023125"/>
    </source>
</evidence>
<accession>A0ABV6SBJ1</accession>
<dbReference type="InterPro" id="IPR058163">
    <property type="entry name" value="LysR-type_TF_proteobact-type"/>
</dbReference>
<sequence length="297" mass="33160">MQREHMADLIAFIAVADEGSFTRAAAKLDSSQSALSHTIRRLEARLGVRLLARTTRSVAPTEAGERLLASLRPAMEEIGLSLASISELRERPAGTIRLTTTEQAAHELLWPSLKPFLERYPDINVEVSVDSGLSDIVADRFDAGIRLGESVARDMIAVCIGPEMRLVPVASPAYLARQGRPETPHDLAAHQCINLRFRTRGNLYAWEFEKDGRALNVRVDGQLTFNSMPMILRAALDGTGIAIMMESYSRPYVERGELVPLLEDWCQPFPGYHLYYPSRRQSSAAFRLLVDALRWRG</sequence>
<evidence type="ECO:0000256" key="2">
    <source>
        <dbReference type="ARBA" id="ARBA00023015"/>
    </source>
</evidence>
<reference evidence="6 7" key="1">
    <citation type="submission" date="2024-09" db="EMBL/GenBank/DDBJ databases">
        <authorList>
            <person name="Sun Q."/>
            <person name="Mori K."/>
        </authorList>
    </citation>
    <scope>NUCLEOTIDE SEQUENCE [LARGE SCALE GENOMIC DNA]</scope>
    <source>
        <strain evidence="6 7">CICC 11035S</strain>
    </source>
</reference>